<dbReference type="Proteomes" id="UP000679341">
    <property type="component" value="Chromosome"/>
</dbReference>
<dbReference type="KEGG" id="hss:J7656_03430"/>
<evidence type="ECO:0000259" key="2">
    <source>
        <dbReference type="Pfam" id="PF26418"/>
    </source>
</evidence>
<organism evidence="3 4">
    <name type="scientific">Halorubrum ruber</name>
    <dbReference type="NCBI Taxonomy" id="2982524"/>
    <lineage>
        <taxon>Archaea</taxon>
        <taxon>Methanobacteriati</taxon>
        <taxon>Methanobacteriota</taxon>
        <taxon>Stenosarchaea group</taxon>
        <taxon>Halobacteria</taxon>
        <taxon>Halobacteriales</taxon>
        <taxon>Haloferacaceae</taxon>
        <taxon>Halorubrum</taxon>
    </lineage>
</organism>
<evidence type="ECO:0000256" key="1">
    <source>
        <dbReference type="SAM" id="MobiDB-lite"/>
    </source>
</evidence>
<feature type="domain" description="DUF8113" evidence="2">
    <location>
        <begin position="33"/>
        <end position="119"/>
    </location>
</feature>
<reference evidence="3 4" key="1">
    <citation type="submission" date="2021-03" db="EMBL/GenBank/DDBJ databases">
        <title>Halorubrum sodomense MBLA0099, Whole genome shotgun sequencing.</title>
        <authorList>
            <person name="Seo M.-J."/>
            <person name="Cho E.-S."/>
            <person name="Hwang C.Y."/>
        </authorList>
    </citation>
    <scope>NUCLEOTIDE SEQUENCE [LARGE SCALE GENOMIC DNA]</scope>
    <source>
        <strain evidence="3 4">MBLA0099</strain>
    </source>
</reference>
<proteinExistence type="predicted"/>
<dbReference type="InterPro" id="IPR058426">
    <property type="entry name" value="DUF8113"/>
</dbReference>
<dbReference type="OrthoDB" id="331012at2157"/>
<gene>
    <name evidence="3" type="ORF">J7656_03430</name>
</gene>
<evidence type="ECO:0000313" key="4">
    <source>
        <dbReference type="Proteomes" id="UP000679341"/>
    </source>
</evidence>
<dbReference type="AlphaFoldDB" id="A0A8T8LPQ7"/>
<dbReference type="RefSeq" id="WP_017343897.1">
    <property type="nucleotide sequence ID" value="NZ_CP073695.1"/>
</dbReference>
<dbReference type="Pfam" id="PF26418">
    <property type="entry name" value="DUF8113"/>
    <property type="match status" value="1"/>
</dbReference>
<sequence>MSEDDPADADAPDGADRSETADGSTDAADAPSGDEFETELARARDLLDGDGVDAVHVGVVRDGEVDTTFAQRTDDDADGAGLRALALLAAHVRLVAGEAGVEPSTVAGDAATLAGQVEQIPASTDQIPDE</sequence>
<evidence type="ECO:0000313" key="3">
    <source>
        <dbReference type="EMBL" id="QUO48421.1"/>
    </source>
</evidence>
<accession>A0A8T8LPQ7</accession>
<protein>
    <recommendedName>
        <fullName evidence="2">DUF8113 domain-containing protein</fullName>
    </recommendedName>
</protein>
<name>A0A8T8LPQ7_9EURY</name>
<feature type="region of interest" description="Disordered" evidence="1">
    <location>
        <begin position="1"/>
        <end position="37"/>
    </location>
</feature>
<dbReference type="EMBL" id="CP073695">
    <property type="protein sequence ID" value="QUO48421.1"/>
    <property type="molecule type" value="Genomic_DNA"/>
</dbReference>
<feature type="compositionally biased region" description="Acidic residues" evidence="1">
    <location>
        <begin position="1"/>
        <end position="13"/>
    </location>
</feature>
<dbReference type="GeneID" id="64826560"/>
<keyword evidence="4" id="KW-1185">Reference proteome</keyword>